<dbReference type="Proteomes" id="UP000770717">
    <property type="component" value="Unassembled WGS sequence"/>
</dbReference>
<sequence length="75" mass="8837">MHPSRLLDDILLTCRPSYNCKPHLLQKMRPGMCSHQSHGTTPKPFLKVRFLMPHRHATTLVQKYGESWFNHQSRI</sequence>
<organism evidence="1 2">
    <name type="scientific">Eleutherodactylus coqui</name>
    <name type="common">Puerto Rican coqui</name>
    <dbReference type="NCBI Taxonomy" id="57060"/>
    <lineage>
        <taxon>Eukaryota</taxon>
        <taxon>Metazoa</taxon>
        <taxon>Chordata</taxon>
        <taxon>Craniata</taxon>
        <taxon>Vertebrata</taxon>
        <taxon>Euteleostomi</taxon>
        <taxon>Amphibia</taxon>
        <taxon>Batrachia</taxon>
        <taxon>Anura</taxon>
        <taxon>Neobatrachia</taxon>
        <taxon>Hyloidea</taxon>
        <taxon>Eleutherodactylidae</taxon>
        <taxon>Eleutherodactylinae</taxon>
        <taxon>Eleutherodactylus</taxon>
        <taxon>Eleutherodactylus</taxon>
    </lineage>
</organism>
<gene>
    <name evidence="1" type="ORF">GDO78_019739</name>
</gene>
<proteinExistence type="predicted"/>
<dbReference type="AlphaFoldDB" id="A0A8J6EIQ9"/>
<keyword evidence="2" id="KW-1185">Reference proteome</keyword>
<accession>A0A8J6EIQ9</accession>
<evidence type="ECO:0000313" key="1">
    <source>
        <dbReference type="EMBL" id="KAG9469756.1"/>
    </source>
</evidence>
<reference evidence="1" key="1">
    <citation type="thesis" date="2020" institute="ProQuest LLC" country="789 East Eisenhower Parkway, Ann Arbor, MI, USA">
        <title>Comparative Genomics and Chromosome Evolution.</title>
        <authorList>
            <person name="Mudd A.B."/>
        </authorList>
    </citation>
    <scope>NUCLEOTIDE SEQUENCE</scope>
    <source>
        <strain evidence="1">HN-11 Male</strain>
        <tissue evidence="1">Kidney and liver</tissue>
    </source>
</reference>
<protein>
    <submittedName>
        <fullName evidence="1">Uncharacterized protein</fullName>
    </submittedName>
</protein>
<dbReference type="EMBL" id="WNTK01000435">
    <property type="protein sequence ID" value="KAG9469756.1"/>
    <property type="molecule type" value="Genomic_DNA"/>
</dbReference>
<evidence type="ECO:0000313" key="2">
    <source>
        <dbReference type="Proteomes" id="UP000770717"/>
    </source>
</evidence>
<name>A0A8J6EIQ9_ELECQ</name>
<comment type="caution">
    <text evidence="1">The sequence shown here is derived from an EMBL/GenBank/DDBJ whole genome shotgun (WGS) entry which is preliminary data.</text>
</comment>